<dbReference type="Proteomes" id="UP001482513">
    <property type="component" value="Unassembled WGS sequence"/>
</dbReference>
<keyword evidence="12" id="KW-1185">Reference proteome</keyword>
<evidence type="ECO:0000256" key="7">
    <source>
        <dbReference type="ARBA" id="ARBA00023136"/>
    </source>
</evidence>
<evidence type="ECO:0000256" key="4">
    <source>
        <dbReference type="ARBA" id="ARBA00022679"/>
    </source>
</evidence>
<feature type="transmembrane region" description="Helical" evidence="9">
    <location>
        <begin position="180"/>
        <end position="199"/>
    </location>
</feature>
<evidence type="ECO:0000259" key="10">
    <source>
        <dbReference type="Pfam" id="PF13231"/>
    </source>
</evidence>
<keyword evidence="3 11" id="KW-0328">Glycosyltransferase</keyword>
<sequence length="580" mass="64591">MAGWSEGDRPAGGDGQKPALGGDRKPGWATGLLALVLGGLLYRAIVALWLFPGFDEAYYYLYSRYLSLSYFDHPPMVAITTGIGWWLTGVISPFTIRLGALLLYCLSLGLLYLAATRLFSAAVGQMTVAIVTLIPLFNIGFGILTSPDNGLILFWSATLLVAAWEFFPHSDRIEDPKAKAYVPSWRIVLLGLTVALAGLSKYHGFVLGISLVGFCVAYRPYRAALRSPWTLLALGVFILTLFPLWYWNSQNDWISFRFQLGMRFDSNAAPAGFSLGQMVGYWLLSNVYLFPLIGFPLWWVAARQSAKQVVFWRSPGLSDSEVQEHHKQGFVLWLSLPIMLLFTLLGGKQQILPAWPAPGYWGIAILLAAQVLVWQRDRPRLIRRWLWGSGLFLGSLSMVALLHLKLGVLQKPSTYALFGGLLPVEQDGSTELIDTSQLKRQFASNPEIQAALDEVEFVFTNEYYLGGYFAMAIHPLVNLPVTAFSQDARGFAYWFNPQDWVGQDALYMTLDRFAQDDRIVEGYRSLFNSIEPLGTVPIMRGGEVTETIHVYRANNLRQAYPYPYGPSAGALPQPPAGVAE</sequence>
<feature type="transmembrane region" description="Helical" evidence="9">
    <location>
        <begin position="228"/>
        <end position="247"/>
    </location>
</feature>
<proteinExistence type="predicted"/>
<keyword evidence="2" id="KW-1003">Cell membrane</keyword>
<evidence type="ECO:0000256" key="5">
    <source>
        <dbReference type="ARBA" id="ARBA00022692"/>
    </source>
</evidence>
<keyword evidence="6 9" id="KW-1133">Transmembrane helix</keyword>
<protein>
    <submittedName>
        <fullName evidence="11">Glycosyltransferase family 39 protein</fullName>
        <ecNumber evidence="11">2.4.-.-</ecNumber>
    </submittedName>
</protein>
<feature type="transmembrane region" description="Helical" evidence="9">
    <location>
        <begin position="279"/>
        <end position="301"/>
    </location>
</feature>
<evidence type="ECO:0000256" key="8">
    <source>
        <dbReference type="SAM" id="MobiDB-lite"/>
    </source>
</evidence>
<evidence type="ECO:0000256" key="6">
    <source>
        <dbReference type="ARBA" id="ARBA00022989"/>
    </source>
</evidence>
<dbReference type="EC" id="2.4.-.-" evidence="11"/>
<keyword evidence="5 9" id="KW-0812">Transmembrane</keyword>
<reference evidence="11 12" key="1">
    <citation type="submission" date="2022-04" db="EMBL/GenBank/DDBJ databases">
        <title>Positive selection, recombination, and allopatry shape intraspecific diversity of widespread and dominant cyanobacteria.</title>
        <authorList>
            <person name="Wei J."/>
            <person name="Shu W."/>
            <person name="Hu C."/>
        </authorList>
    </citation>
    <scope>NUCLEOTIDE SEQUENCE [LARGE SCALE GENOMIC DNA]</scope>
    <source>
        <strain evidence="11 12">DQ-A4</strain>
    </source>
</reference>
<keyword evidence="7 9" id="KW-0472">Membrane</keyword>
<feature type="transmembrane region" description="Helical" evidence="9">
    <location>
        <begin position="330"/>
        <end position="347"/>
    </location>
</feature>
<dbReference type="PANTHER" id="PTHR33908">
    <property type="entry name" value="MANNOSYLTRANSFERASE YKCB-RELATED"/>
    <property type="match status" value="1"/>
</dbReference>
<evidence type="ECO:0000313" key="11">
    <source>
        <dbReference type="EMBL" id="MEP0947813.1"/>
    </source>
</evidence>
<evidence type="ECO:0000256" key="1">
    <source>
        <dbReference type="ARBA" id="ARBA00004651"/>
    </source>
</evidence>
<evidence type="ECO:0000256" key="9">
    <source>
        <dbReference type="SAM" id="Phobius"/>
    </source>
</evidence>
<dbReference type="InterPro" id="IPR038731">
    <property type="entry name" value="RgtA/B/C-like"/>
</dbReference>
<gene>
    <name evidence="11" type="ORF">NC992_13095</name>
</gene>
<evidence type="ECO:0000256" key="2">
    <source>
        <dbReference type="ARBA" id="ARBA00022475"/>
    </source>
</evidence>
<feature type="transmembrane region" description="Helical" evidence="9">
    <location>
        <begin position="150"/>
        <end position="168"/>
    </location>
</feature>
<feature type="domain" description="Glycosyltransferase RgtA/B/C/D-like" evidence="10">
    <location>
        <begin position="72"/>
        <end position="247"/>
    </location>
</feature>
<organism evidence="11 12">
    <name type="scientific">Leptolyngbya subtilissima DQ-A4</name>
    <dbReference type="NCBI Taxonomy" id="2933933"/>
    <lineage>
        <taxon>Bacteria</taxon>
        <taxon>Bacillati</taxon>
        <taxon>Cyanobacteriota</taxon>
        <taxon>Cyanophyceae</taxon>
        <taxon>Leptolyngbyales</taxon>
        <taxon>Leptolyngbyaceae</taxon>
        <taxon>Leptolyngbya group</taxon>
        <taxon>Leptolyngbya</taxon>
    </lineage>
</organism>
<feature type="transmembrane region" description="Helical" evidence="9">
    <location>
        <begin position="126"/>
        <end position="144"/>
    </location>
</feature>
<keyword evidence="4 11" id="KW-0808">Transferase</keyword>
<evidence type="ECO:0000313" key="12">
    <source>
        <dbReference type="Proteomes" id="UP001482513"/>
    </source>
</evidence>
<feature type="transmembrane region" description="Helical" evidence="9">
    <location>
        <begin position="385"/>
        <end position="404"/>
    </location>
</feature>
<dbReference type="GO" id="GO:0016757">
    <property type="term" value="F:glycosyltransferase activity"/>
    <property type="evidence" value="ECO:0007669"/>
    <property type="project" value="UniProtKB-KW"/>
</dbReference>
<feature type="region of interest" description="Disordered" evidence="8">
    <location>
        <begin position="1"/>
        <end position="22"/>
    </location>
</feature>
<feature type="transmembrane region" description="Helical" evidence="9">
    <location>
        <begin position="353"/>
        <end position="373"/>
    </location>
</feature>
<dbReference type="PANTHER" id="PTHR33908:SF11">
    <property type="entry name" value="MEMBRANE PROTEIN"/>
    <property type="match status" value="1"/>
</dbReference>
<evidence type="ECO:0000256" key="3">
    <source>
        <dbReference type="ARBA" id="ARBA00022676"/>
    </source>
</evidence>
<comment type="caution">
    <text evidence="11">The sequence shown here is derived from an EMBL/GenBank/DDBJ whole genome shotgun (WGS) entry which is preliminary data.</text>
</comment>
<feature type="transmembrane region" description="Helical" evidence="9">
    <location>
        <begin position="28"/>
        <end position="50"/>
    </location>
</feature>
<name>A0ABV0K511_9CYAN</name>
<dbReference type="EMBL" id="JAMPKX010000005">
    <property type="protein sequence ID" value="MEP0947813.1"/>
    <property type="molecule type" value="Genomic_DNA"/>
</dbReference>
<comment type="subcellular location">
    <subcellularLocation>
        <location evidence="1">Cell membrane</location>
        <topology evidence="1">Multi-pass membrane protein</topology>
    </subcellularLocation>
</comment>
<dbReference type="Pfam" id="PF13231">
    <property type="entry name" value="PMT_2"/>
    <property type="match status" value="1"/>
</dbReference>
<dbReference type="RefSeq" id="WP_190700301.1">
    <property type="nucleotide sequence ID" value="NZ_JAMPKX010000005.1"/>
</dbReference>
<feature type="transmembrane region" description="Helical" evidence="9">
    <location>
        <begin position="94"/>
        <end position="114"/>
    </location>
</feature>
<feature type="transmembrane region" description="Helical" evidence="9">
    <location>
        <begin position="70"/>
        <end position="88"/>
    </location>
</feature>
<dbReference type="InterPro" id="IPR050297">
    <property type="entry name" value="LipidA_mod_glycosyltrf_83"/>
</dbReference>
<accession>A0ABV0K511</accession>
<feature type="compositionally biased region" description="Basic and acidic residues" evidence="8">
    <location>
        <begin position="1"/>
        <end position="11"/>
    </location>
</feature>